<dbReference type="PROSITE" id="PS00211">
    <property type="entry name" value="ABC_TRANSPORTER_1"/>
    <property type="match status" value="1"/>
</dbReference>
<dbReference type="SMART" id="SM00382">
    <property type="entry name" value="AAA"/>
    <property type="match status" value="1"/>
</dbReference>
<keyword evidence="3" id="KW-0813">Transport</keyword>
<keyword evidence="8" id="KW-0614">Plasmid</keyword>
<dbReference type="CDD" id="cd03230">
    <property type="entry name" value="ABC_DR_subfamily_A"/>
    <property type="match status" value="1"/>
</dbReference>
<evidence type="ECO:0000256" key="2">
    <source>
        <dbReference type="ARBA" id="ARBA00005417"/>
    </source>
</evidence>
<dbReference type="InterPro" id="IPR003439">
    <property type="entry name" value="ABC_transporter-like_ATP-bd"/>
</dbReference>
<keyword evidence="9" id="KW-1185">Reference proteome</keyword>
<dbReference type="GO" id="GO:0016887">
    <property type="term" value="F:ATP hydrolysis activity"/>
    <property type="evidence" value="ECO:0007669"/>
    <property type="project" value="InterPro"/>
</dbReference>
<dbReference type="GO" id="GO:0005524">
    <property type="term" value="F:ATP binding"/>
    <property type="evidence" value="ECO:0007669"/>
    <property type="project" value="UniProtKB-KW"/>
</dbReference>
<dbReference type="PROSITE" id="PS50893">
    <property type="entry name" value="ABC_TRANSPORTER_2"/>
    <property type="match status" value="1"/>
</dbReference>
<dbReference type="InterPro" id="IPR027417">
    <property type="entry name" value="P-loop_NTPase"/>
</dbReference>
<dbReference type="GO" id="GO:0005886">
    <property type="term" value="C:plasma membrane"/>
    <property type="evidence" value="ECO:0007669"/>
    <property type="project" value="UniProtKB-SubCell"/>
</dbReference>
<dbReference type="PANTHER" id="PTHR42711:SF5">
    <property type="entry name" value="ABC TRANSPORTER ATP-BINDING PROTEIN NATA"/>
    <property type="match status" value="1"/>
</dbReference>
<dbReference type="Proteomes" id="UP000831484">
    <property type="component" value="Plasmid pdjl-6-4"/>
</dbReference>
<dbReference type="InterPro" id="IPR050763">
    <property type="entry name" value="ABC_transporter_ATP-binding"/>
</dbReference>
<evidence type="ECO:0000256" key="5">
    <source>
        <dbReference type="ARBA" id="ARBA00022840"/>
    </source>
</evidence>
<dbReference type="GO" id="GO:0046677">
    <property type="term" value="P:response to antibiotic"/>
    <property type="evidence" value="ECO:0007669"/>
    <property type="project" value="UniProtKB-KW"/>
</dbReference>
<dbReference type="RefSeq" id="WP_064073773.1">
    <property type="nucleotide sequence ID" value="NZ_CP096567.1"/>
</dbReference>
<dbReference type="PANTHER" id="PTHR42711">
    <property type="entry name" value="ABC TRANSPORTER ATP-BINDING PROTEIN"/>
    <property type="match status" value="1"/>
</dbReference>
<geneLocation type="plasmid" evidence="8 9">
    <name>pdjl-6-4</name>
</geneLocation>
<evidence type="ECO:0000259" key="7">
    <source>
        <dbReference type="PROSITE" id="PS50893"/>
    </source>
</evidence>
<evidence type="ECO:0000256" key="3">
    <source>
        <dbReference type="ARBA" id="ARBA00022448"/>
    </source>
</evidence>
<sequence>MTASGAPIVRVEHLTRKFGVRRGIVDVDFGIETGEVFGFLGPNGAGKSTTIRILLGLYRPTSGLARVFGLDPTREAAQILHRIGYLPGEVTLHPRLTGGEHLDRFAHIRGMADLGYRDQLVDRFGAELDRPTHTLSKGNRQKIGLVMAFMHRPELLVLDEPTSGLDPLMQDEFADLVHETTKEGRTILFSSHDLDEVQRLVERVCILREGRVVITASVESLRRSSPRSIELRFDHDARPEVFARLDGVEVRAYEGGRITVTVTGPVAPLLRTAADQGAVDIAAGHADLDELFLSYYRRTPDSGMPDVH</sequence>
<name>A0AB38RNG5_RHOSG</name>
<evidence type="ECO:0000313" key="9">
    <source>
        <dbReference type="Proteomes" id="UP000831484"/>
    </source>
</evidence>
<evidence type="ECO:0000256" key="6">
    <source>
        <dbReference type="ARBA" id="ARBA00023251"/>
    </source>
</evidence>
<evidence type="ECO:0000313" key="8">
    <source>
        <dbReference type="EMBL" id="UPU46796.1"/>
    </source>
</evidence>
<dbReference type="Gene3D" id="3.40.50.300">
    <property type="entry name" value="P-loop containing nucleotide triphosphate hydrolases"/>
    <property type="match status" value="1"/>
</dbReference>
<keyword evidence="4" id="KW-0547">Nucleotide-binding</keyword>
<accession>A0AB38RNG5</accession>
<dbReference type="AlphaFoldDB" id="A0AB38RNG5"/>
<evidence type="ECO:0000256" key="4">
    <source>
        <dbReference type="ARBA" id="ARBA00022741"/>
    </source>
</evidence>
<evidence type="ECO:0000256" key="1">
    <source>
        <dbReference type="ARBA" id="ARBA00004202"/>
    </source>
</evidence>
<feature type="domain" description="ABC transporter" evidence="7">
    <location>
        <begin position="9"/>
        <end position="234"/>
    </location>
</feature>
<dbReference type="Pfam" id="PF00005">
    <property type="entry name" value="ABC_tran"/>
    <property type="match status" value="1"/>
</dbReference>
<dbReference type="SUPFAM" id="SSF52540">
    <property type="entry name" value="P-loop containing nucleoside triphosphate hydrolases"/>
    <property type="match status" value="1"/>
</dbReference>
<organism evidence="8 9">
    <name type="scientific">Rhodococcus qingshengii JCM 15477</name>
    <dbReference type="NCBI Taxonomy" id="1303681"/>
    <lineage>
        <taxon>Bacteria</taxon>
        <taxon>Bacillati</taxon>
        <taxon>Actinomycetota</taxon>
        <taxon>Actinomycetes</taxon>
        <taxon>Mycobacteriales</taxon>
        <taxon>Nocardiaceae</taxon>
        <taxon>Rhodococcus</taxon>
        <taxon>Rhodococcus erythropolis group</taxon>
    </lineage>
</organism>
<proteinExistence type="inferred from homology"/>
<dbReference type="InterPro" id="IPR003593">
    <property type="entry name" value="AAA+_ATPase"/>
</dbReference>
<keyword evidence="5 8" id="KW-0067">ATP-binding</keyword>
<dbReference type="EMBL" id="CP096567">
    <property type="protein sequence ID" value="UPU46796.1"/>
    <property type="molecule type" value="Genomic_DNA"/>
</dbReference>
<comment type="similarity">
    <text evidence="2">Belongs to the ABC transporter superfamily.</text>
</comment>
<gene>
    <name evidence="8" type="ORF">M0639_31870</name>
</gene>
<dbReference type="InterPro" id="IPR017871">
    <property type="entry name" value="ABC_transporter-like_CS"/>
</dbReference>
<comment type="subcellular location">
    <subcellularLocation>
        <location evidence="1">Cell membrane</location>
        <topology evidence="1">Peripheral membrane protein</topology>
    </subcellularLocation>
</comment>
<reference evidence="9" key="1">
    <citation type="journal article" date="2022" name="Environ. Microbiol.">
        <title>Functional analysis, diversity, and distribution of carbendazim hydrolases MheI and CbmA, responsible for the initial step in carbendazim degradation.</title>
        <authorList>
            <person name="Zhang M."/>
            <person name="Bai X."/>
            <person name="Li Q."/>
            <person name="Zhang L."/>
            <person name="Zhu Q."/>
            <person name="Gao S."/>
            <person name="Ke Z."/>
            <person name="Jiang M."/>
            <person name="Hu J."/>
            <person name="Qiu J."/>
            <person name="Hong Q."/>
        </authorList>
    </citation>
    <scope>NUCLEOTIDE SEQUENCE [LARGE SCALE GENOMIC DNA]</scope>
    <source>
        <strain evidence="9">djl-6</strain>
    </source>
</reference>
<protein>
    <submittedName>
        <fullName evidence="8">ABC transporter ATP-binding protein</fullName>
    </submittedName>
</protein>
<keyword evidence="6" id="KW-0046">Antibiotic resistance</keyword>